<comment type="caution">
    <text evidence="1">The sequence shown here is derived from an EMBL/GenBank/DDBJ whole genome shotgun (WGS) entry which is preliminary data.</text>
</comment>
<protein>
    <submittedName>
        <fullName evidence="1">Uncharacterized protein</fullName>
    </submittedName>
</protein>
<dbReference type="Proteomes" id="UP001343257">
    <property type="component" value="Unassembled WGS sequence"/>
</dbReference>
<organism evidence="1 2">
    <name type="scientific">Paenibacillus chibensis</name>
    <dbReference type="NCBI Taxonomy" id="59846"/>
    <lineage>
        <taxon>Bacteria</taxon>
        <taxon>Bacillati</taxon>
        <taxon>Bacillota</taxon>
        <taxon>Bacilli</taxon>
        <taxon>Bacillales</taxon>
        <taxon>Paenibacillaceae</taxon>
        <taxon>Paenibacillus</taxon>
    </lineage>
</organism>
<reference evidence="1 2" key="1">
    <citation type="submission" date="2023-03" db="EMBL/GenBank/DDBJ databases">
        <title>Bacillus Genome Sequencing.</title>
        <authorList>
            <person name="Dunlap C."/>
        </authorList>
    </citation>
    <scope>NUCLEOTIDE SEQUENCE [LARGE SCALE GENOMIC DNA]</scope>
    <source>
        <strain evidence="1 2">NRS-52</strain>
    </source>
</reference>
<sequence length="41" mass="4546">MRTRSDFVFGVFASLGVKMPLQTDTVHRDGGYGSMARLLDL</sequence>
<evidence type="ECO:0000313" key="1">
    <source>
        <dbReference type="EMBL" id="MED5016308.1"/>
    </source>
</evidence>
<evidence type="ECO:0000313" key="2">
    <source>
        <dbReference type="Proteomes" id="UP001343257"/>
    </source>
</evidence>
<proteinExistence type="predicted"/>
<dbReference type="RefSeq" id="WP_328275323.1">
    <property type="nucleotide sequence ID" value="NZ_JARTLD010000007.1"/>
</dbReference>
<dbReference type="EMBL" id="JARTLD010000007">
    <property type="protein sequence ID" value="MED5016308.1"/>
    <property type="molecule type" value="Genomic_DNA"/>
</dbReference>
<accession>A0ABU6PQ98</accession>
<keyword evidence="2" id="KW-1185">Reference proteome</keyword>
<gene>
    <name evidence="1" type="ORF">P9847_03185</name>
</gene>
<name>A0ABU6PQ98_9BACL</name>